<dbReference type="EMBL" id="CP048029">
    <property type="protein sequence ID" value="QIK36952.1"/>
    <property type="molecule type" value="Genomic_DNA"/>
</dbReference>
<dbReference type="KEGG" id="cjap:GWK36_01865"/>
<gene>
    <name evidence="1" type="ORF">GWK36_01865</name>
</gene>
<proteinExistence type="predicted"/>
<organism evidence="1 2">
    <name type="scientific">Caldichromatium japonicum</name>
    <dbReference type="NCBI Taxonomy" id="2699430"/>
    <lineage>
        <taxon>Bacteria</taxon>
        <taxon>Pseudomonadati</taxon>
        <taxon>Pseudomonadota</taxon>
        <taxon>Gammaproteobacteria</taxon>
        <taxon>Chromatiales</taxon>
        <taxon>Chromatiaceae</taxon>
        <taxon>Caldichromatium</taxon>
    </lineage>
</organism>
<evidence type="ECO:0000313" key="2">
    <source>
        <dbReference type="Proteomes" id="UP000502699"/>
    </source>
</evidence>
<evidence type="ECO:0000313" key="1">
    <source>
        <dbReference type="EMBL" id="QIK36952.1"/>
    </source>
</evidence>
<keyword evidence="2" id="KW-1185">Reference proteome</keyword>
<reference evidence="2" key="1">
    <citation type="submission" date="2020-01" db="EMBL/GenBank/DDBJ databases">
        <title>Caldichromatium gen. nov., sp. nov., a thermophilic purple sulfur bacterium member of the family Chromatiaceae isolated from Nakabusa hot spring, Japan.</title>
        <authorList>
            <person name="Saini M.K."/>
            <person name="Hanada S."/>
            <person name="Tank M."/>
        </authorList>
    </citation>
    <scope>NUCLEOTIDE SEQUENCE [LARGE SCALE GENOMIC DNA]</scope>
    <source>
        <strain evidence="2">No.7</strain>
    </source>
</reference>
<protein>
    <submittedName>
        <fullName evidence="1">Uncharacterized protein</fullName>
    </submittedName>
</protein>
<sequence>MNPLETIRRRGVLVTLVYTARWARRKSGWDADAWRVRHAPRYRNPTPSELRVIEGDLANLGVVIEDYRVDPEFFTRFKAENPFPDDYHGGRAGGVWDEKLLEHFIAAQLLGLDGFGADDVYVDVAACNSPWARHLREARGVNAWAIDLEIGGGFR</sequence>
<name>A0A6G7VAH6_9GAMM</name>
<dbReference type="AlphaFoldDB" id="A0A6G7VAH6"/>
<accession>A0A6G7VAH6</accession>
<dbReference type="Proteomes" id="UP000502699">
    <property type="component" value="Chromosome"/>
</dbReference>
<dbReference type="RefSeq" id="WP_166269589.1">
    <property type="nucleotide sequence ID" value="NZ_CP048029.1"/>
</dbReference>